<evidence type="ECO:0000256" key="8">
    <source>
        <dbReference type="ARBA" id="ARBA00022737"/>
    </source>
</evidence>
<comment type="similarity">
    <text evidence="4">Belongs to the beta type-B retroviral polymerase family. HERV class-II K(HML-2) pol subfamily.</text>
</comment>
<feature type="domain" description="C2H2-type" evidence="18">
    <location>
        <begin position="74"/>
        <end position="102"/>
    </location>
</feature>
<comment type="function">
    <text evidence="1">May be involved in transcriptional regulation.</text>
</comment>
<dbReference type="Gene3D" id="3.30.70.270">
    <property type="match status" value="1"/>
</dbReference>
<dbReference type="Pfam" id="PF03372">
    <property type="entry name" value="Exo_endo_phos"/>
    <property type="match status" value="1"/>
</dbReference>
<dbReference type="AlphaFoldDB" id="A0AAE0V6U7"/>
<feature type="domain" description="C2H2-type" evidence="18">
    <location>
        <begin position="191"/>
        <end position="218"/>
    </location>
</feature>
<evidence type="ECO:0000256" key="12">
    <source>
        <dbReference type="ARBA" id="ARBA00023015"/>
    </source>
</evidence>
<evidence type="ECO:0000256" key="3">
    <source>
        <dbReference type="ARBA" id="ARBA00006991"/>
    </source>
</evidence>
<dbReference type="InterPro" id="IPR000477">
    <property type="entry name" value="RT_dom"/>
</dbReference>
<dbReference type="GO" id="GO:0000978">
    <property type="term" value="F:RNA polymerase II cis-regulatory region sequence-specific DNA binding"/>
    <property type="evidence" value="ECO:0007669"/>
    <property type="project" value="TreeGrafter"/>
</dbReference>
<dbReference type="FunFam" id="3.30.160.60:FF:002005">
    <property type="entry name" value="Zinc finger protein 200"/>
    <property type="match status" value="1"/>
</dbReference>
<keyword evidence="17" id="KW-0175">Coiled coil</keyword>
<evidence type="ECO:0000256" key="15">
    <source>
        <dbReference type="ARBA" id="ARBA00023242"/>
    </source>
</evidence>
<dbReference type="GO" id="GO:0000981">
    <property type="term" value="F:DNA-binding transcription factor activity, RNA polymerase II-specific"/>
    <property type="evidence" value="ECO:0007669"/>
    <property type="project" value="TreeGrafter"/>
</dbReference>
<feature type="domain" description="Reverse transcriptase" evidence="19">
    <location>
        <begin position="853"/>
        <end position="1112"/>
    </location>
</feature>
<gene>
    <name evidence="20" type="ORF">QTP70_008557</name>
</gene>
<evidence type="ECO:0000256" key="11">
    <source>
        <dbReference type="ARBA" id="ARBA00022843"/>
    </source>
</evidence>
<accession>A0AAE0V6U7</accession>
<dbReference type="SMART" id="SM00355">
    <property type="entry name" value="ZnF_C2H2"/>
    <property type="match status" value="7"/>
</dbReference>
<evidence type="ECO:0000256" key="5">
    <source>
        <dbReference type="ARBA" id="ARBA00012180"/>
    </source>
</evidence>
<dbReference type="InterPro" id="IPR036691">
    <property type="entry name" value="Endo/exonu/phosph_ase_sf"/>
</dbReference>
<dbReference type="GO" id="GO:0004523">
    <property type="term" value="F:RNA-DNA hybrid ribonuclease activity"/>
    <property type="evidence" value="ECO:0007669"/>
    <property type="project" value="UniProtKB-EC"/>
</dbReference>
<evidence type="ECO:0000256" key="2">
    <source>
        <dbReference type="ARBA" id="ARBA00004123"/>
    </source>
</evidence>
<dbReference type="InterPro" id="IPR043502">
    <property type="entry name" value="DNA/RNA_pol_sf"/>
</dbReference>
<dbReference type="InterPro" id="IPR036236">
    <property type="entry name" value="Znf_C2H2_sf"/>
</dbReference>
<evidence type="ECO:0000259" key="18">
    <source>
        <dbReference type="PROSITE" id="PS50157"/>
    </source>
</evidence>
<comment type="similarity">
    <text evidence="3">Belongs to the krueppel C2H2-type zinc-finger protein family.</text>
</comment>
<evidence type="ECO:0000256" key="1">
    <source>
        <dbReference type="ARBA" id="ARBA00003767"/>
    </source>
</evidence>
<keyword evidence="14" id="KW-0804">Transcription</keyword>
<comment type="subcellular location">
    <subcellularLocation>
        <location evidence="2">Nucleus</location>
    </subcellularLocation>
</comment>
<dbReference type="PROSITE" id="PS50878">
    <property type="entry name" value="RT_POL"/>
    <property type="match status" value="1"/>
</dbReference>
<dbReference type="PROSITE" id="PS00028">
    <property type="entry name" value="ZINC_FINGER_C2H2_1"/>
    <property type="match status" value="7"/>
</dbReference>
<evidence type="ECO:0000256" key="10">
    <source>
        <dbReference type="ARBA" id="ARBA00022833"/>
    </source>
</evidence>
<evidence type="ECO:0000313" key="20">
    <source>
        <dbReference type="EMBL" id="KAK3545627.1"/>
    </source>
</evidence>
<feature type="coiled-coil region" evidence="17">
    <location>
        <begin position="687"/>
        <end position="721"/>
    </location>
</feature>
<dbReference type="InterPro" id="IPR005135">
    <property type="entry name" value="Endo/exonuclease/phosphatase"/>
</dbReference>
<proteinExistence type="inferred from homology"/>
<keyword evidence="9 16" id="KW-0863">Zinc-finger</keyword>
<dbReference type="Gene3D" id="3.30.160.60">
    <property type="entry name" value="Classic Zinc Finger"/>
    <property type="match status" value="6"/>
</dbReference>
<feature type="domain" description="C2H2-type" evidence="18">
    <location>
        <begin position="303"/>
        <end position="330"/>
    </location>
</feature>
<dbReference type="CDD" id="cd01650">
    <property type="entry name" value="RT_nLTR_like"/>
    <property type="match status" value="1"/>
</dbReference>
<comment type="caution">
    <text evidence="20">The sequence shown here is derived from an EMBL/GenBank/DDBJ whole genome shotgun (WGS) entry which is preliminary data.</text>
</comment>
<dbReference type="PANTHER" id="PTHR23235">
    <property type="entry name" value="KRUEPPEL-LIKE TRANSCRIPTION FACTOR"/>
    <property type="match status" value="1"/>
</dbReference>
<evidence type="ECO:0000256" key="17">
    <source>
        <dbReference type="SAM" id="Coils"/>
    </source>
</evidence>
<feature type="domain" description="C2H2-type" evidence="18">
    <location>
        <begin position="247"/>
        <end position="274"/>
    </location>
</feature>
<dbReference type="PANTHER" id="PTHR23235:SF142">
    <property type="entry name" value="ZINC FINGER PROTEIN 384"/>
    <property type="match status" value="1"/>
</dbReference>
<evidence type="ECO:0000256" key="13">
    <source>
        <dbReference type="ARBA" id="ARBA00023125"/>
    </source>
</evidence>
<dbReference type="FunFam" id="3.30.160.60:FF:001530">
    <property type="entry name" value="Zinc finger protein 268"/>
    <property type="match status" value="1"/>
</dbReference>
<organism evidence="20 21">
    <name type="scientific">Hemibagrus guttatus</name>
    <dbReference type="NCBI Taxonomy" id="175788"/>
    <lineage>
        <taxon>Eukaryota</taxon>
        <taxon>Metazoa</taxon>
        <taxon>Chordata</taxon>
        <taxon>Craniata</taxon>
        <taxon>Vertebrata</taxon>
        <taxon>Euteleostomi</taxon>
        <taxon>Actinopterygii</taxon>
        <taxon>Neopterygii</taxon>
        <taxon>Teleostei</taxon>
        <taxon>Ostariophysi</taxon>
        <taxon>Siluriformes</taxon>
        <taxon>Bagridae</taxon>
        <taxon>Hemibagrus</taxon>
    </lineage>
</organism>
<dbReference type="EC" id="3.1.26.4" evidence="5"/>
<evidence type="ECO:0000256" key="16">
    <source>
        <dbReference type="PROSITE-ProRule" id="PRU00042"/>
    </source>
</evidence>
<keyword evidence="7" id="KW-0479">Metal-binding</keyword>
<evidence type="ECO:0000256" key="6">
    <source>
        <dbReference type="ARBA" id="ARBA00022499"/>
    </source>
</evidence>
<evidence type="ECO:0000313" key="21">
    <source>
        <dbReference type="Proteomes" id="UP001274896"/>
    </source>
</evidence>
<dbReference type="GO" id="GO:0005634">
    <property type="term" value="C:nucleus"/>
    <property type="evidence" value="ECO:0007669"/>
    <property type="project" value="UniProtKB-SubCell"/>
</dbReference>
<dbReference type="Pfam" id="PF00096">
    <property type="entry name" value="zf-C2H2"/>
    <property type="match status" value="6"/>
</dbReference>
<keyword evidence="8" id="KW-0677">Repeat</keyword>
<feature type="domain" description="C2H2-type" evidence="18">
    <location>
        <begin position="219"/>
        <end position="246"/>
    </location>
</feature>
<dbReference type="InterPro" id="IPR043128">
    <property type="entry name" value="Rev_trsase/Diguanyl_cyclase"/>
</dbReference>
<dbReference type="EMBL" id="JAUCMX010000005">
    <property type="protein sequence ID" value="KAK3545627.1"/>
    <property type="molecule type" value="Genomic_DNA"/>
</dbReference>
<evidence type="ECO:0000256" key="9">
    <source>
        <dbReference type="ARBA" id="ARBA00022771"/>
    </source>
</evidence>
<keyword evidence="12" id="KW-0805">Transcription regulation</keyword>
<sequence length="1212" mass="140456">MSAFTRERSHTSARSVARVLACSVLSKYISAFTLGRSRIIAHNVERVLHKWVIFSNIGAFTQEIRQMNNTVIVFSCSLCPHSYTSQIDLDDHTETCHYGKSGEIKYENMMPIGCSSSEQDTSDNLPTTTNHKPVEEDLHQFPEFTQVVDLKTPAHLRAAEKPYQCLECGKSFNHRNTLRQHQRIHTGEKPYRCSECGKSFNHHTNLQTHQRIHTGERPYRCSECEKSFTHHSALQRHQLIHTGEKPYHCAECGKSFNRQTNLKTHQRSHTGEKLHQCSQCGKSFSHRSALQTHQRIHTGEKPYSCLQCGKNFSQLGHLQQHQNVHSEEDSTALNEALISHLSLIRSVMFFYLLLVLICLQASTTSGQGKGRELADVMERRKVDILCVQETRWKGSKARSIGAGFKLFYYGVDSKRNGVGVVLKEEFVRNVLEVKRVSDRVMSLKLEIEGVMLNVVSGYAPQVGCELEEKERFWSELDEVMESIPTGERVVIGADFNGHVGEGNTGDEEVMGKFGVKERNLEGQMVVDFAKRMDMGVVNTYFQKREEHRVTYKSGGRRTQVDYILCRRGNLKEISDCKVVVGESVARQHRMVVCRMTLMVCKTKRSEIEKKTKWWKLKKEECCEEFKQKLRQALGGQVVLPDDWETTAEVIRETGRKVLGVSSGRRKEDKETWWWNEEVQDSIQRKRLAKKKWDMDRTEENRQEYKELQRRVKREVSKAKQKAYDELYTRLDTREGEKDLYRLARQRDRDGKDVQQVRVIKDRDGRVLTSEESVQRRWKEYFEELMNEENEREKRVEGVNSVEQKVDKIRKDEVRKALKRMKSGKAVGPDDIPVEVWKCLGEAAVEFLANLFNRVLESERMPEEWRRSVLVPIFKNKGDVQSCSNYSGIKLMSHTMKVWERVVEARLRKVVDICEQQYGFMPRKSTTDAIFALRILMEKYRDGQKELHCVFVDLEKAYDRVPREELWYCMRKSGVAEKYVRVVQDMYERSRTVVRCAVGQTEEFNVEVGLHQGSALSPFLFAIVMDQLSEEVRQESPWTMMFADDIVICSESREQVEENLERWRFALERRGMKVSRSKTEYMCVNEREGSGTVRLQGEEVKKVQEFKYLGSTVQSNGECGKEVKKRVQAGWNGWRKVSGVLCDQKISARIKGKVYRTVVRLAMLYGLETVSLRKRQESELEVAELKMLSCTDPTEHPIENPLAVVVHSCPAIY</sequence>
<evidence type="ECO:0000256" key="4">
    <source>
        <dbReference type="ARBA" id="ARBA00010879"/>
    </source>
</evidence>
<dbReference type="SUPFAM" id="SSF56219">
    <property type="entry name" value="DNase I-like"/>
    <property type="match status" value="1"/>
</dbReference>
<dbReference type="Proteomes" id="UP001274896">
    <property type="component" value="Unassembled WGS sequence"/>
</dbReference>
<dbReference type="FunFam" id="3.30.160.60:FF:000247">
    <property type="entry name" value="Zinc finger protein 236"/>
    <property type="match status" value="1"/>
</dbReference>
<keyword evidence="11" id="KW-0832">Ubl conjugation</keyword>
<name>A0AAE0V6U7_9TELE</name>
<dbReference type="FunFam" id="3.30.160.60:FF:000951">
    <property type="entry name" value="Zinc finger protein 8"/>
    <property type="match status" value="1"/>
</dbReference>
<keyword evidence="13" id="KW-0238">DNA-binding</keyword>
<dbReference type="Gene3D" id="3.60.10.10">
    <property type="entry name" value="Endonuclease/exonuclease/phosphatase"/>
    <property type="match status" value="1"/>
</dbReference>
<dbReference type="FunFam" id="3.30.160.60:FF:000688">
    <property type="entry name" value="zinc finger protein 197 isoform X1"/>
    <property type="match status" value="1"/>
</dbReference>
<dbReference type="SUPFAM" id="SSF56672">
    <property type="entry name" value="DNA/RNA polymerases"/>
    <property type="match status" value="1"/>
</dbReference>
<keyword evidence="15" id="KW-0539">Nucleus</keyword>
<keyword evidence="21" id="KW-1185">Reference proteome</keyword>
<dbReference type="GO" id="GO:0008270">
    <property type="term" value="F:zinc ion binding"/>
    <property type="evidence" value="ECO:0007669"/>
    <property type="project" value="UniProtKB-KW"/>
</dbReference>
<dbReference type="Pfam" id="PF00078">
    <property type="entry name" value="RVT_1"/>
    <property type="match status" value="1"/>
</dbReference>
<reference evidence="20" key="1">
    <citation type="submission" date="2023-06" db="EMBL/GenBank/DDBJ databases">
        <title>Male Hemibagrus guttatus genome.</title>
        <authorList>
            <person name="Bian C."/>
        </authorList>
    </citation>
    <scope>NUCLEOTIDE SEQUENCE</scope>
    <source>
        <strain evidence="20">Male_cb2023</strain>
        <tissue evidence="20">Muscle</tissue>
    </source>
</reference>
<evidence type="ECO:0000256" key="7">
    <source>
        <dbReference type="ARBA" id="ARBA00022723"/>
    </source>
</evidence>
<feature type="domain" description="C2H2-type" evidence="18">
    <location>
        <begin position="275"/>
        <end position="302"/>
    </location>
</feature>
<evidence type="ECO:0000256" key="14">
    <source>
        <dbReference type="ARBA" id="ARBA00023163"/>
    </source>
</evidence>
<feature type="domain" description="C2H2-type" evidence="18">
    <location>
        <begin position="163"/>
        <end position="190"/>
    </location>
</feature>
<dbReference type="InterPro" id="IPR013087">
    <property type="entry name" value="Znf_C2H2_type"/>
</dbReference>
<keyword evidence="6" id="KW-1017">Isopeptide bond</keyword>
<dbReference type="FunFam" id="3.30.160.60:FF:002063">
    <property type="entry name" value="RB associated KRAB zinc finger"/>
    <property type="match status" value="1"/>
</dbReference>
<dbReference type="CDD" id="cd09076">
    <property type="entry name" value="L1-EN"/>
    <property type="match status" value="1"/>
</dbReference>
<dbReference type="PROSITE" id="PS50157">
    <property type="entry name" value="ZINC_FINGER_C2H2_2"/>
    <property type="match status" value="7"/>
</dbReference>
<keyword evidence="10" id="KW-0862">Zinc</keyword>
<protein>
    <recommendedName>
        <fullName evidence="5">ribonuclease H</fullName>
        <ecNumber evidence="5">3.1.26.4</ecNumber>
    </recommendedName>
</protein>
<evidence type="ECO:0000259" key="19">
    <source>
        <dbReference type="PROSITE" id="PS50878"/>
    </source>
</evidence>
<dbReference type="SUPFAM" id="SSF57667">
    <property type="entry name" value="beta-beta-alpha zinc fingers"/>
    <property type="match status" value="3"/>
</dbReference>